<comment type="caution">
    <text evidence="2">The sequence shown here is derived from an EMBL/GenBank/DDBJ whole genome shotgun (WGS) entry which is preliminary data.</text>
</comment>
<dbReference type="InterPro" id="IPR012296">
    <property type="entry name" value="Nuclease_put_TT1808"/>
</dbReference>
<name>A0ABP6QJ74_9ACTN</name>
<accession>A0ABP6QJ74</accession>
<dbReference type="PANTHER" id="PTHR35400:SF3">
    <property type="entry name" value="SLL1072 PROTEIN"/>
    <property type="match status" value="1"/>
</dbReference>
<dbReference type="Pfam" id="PF05685">
    <property type="entry name" value="Uma2"/>
    <property type="match status" value="1"/>
</dbReference>
<organism evidence="2 3">
    <name type="scientific">Actinocorallia longicatena</name>
    <dbReference type="NCBI Taxonomy" id="111803"/>
    <lineage>
        <taxon>Bacteria</taxon>
        <taxon>Bacillati</taxon>
        <taxon>Actinomycetota</taxon>
        <taxon>Actinomycetes</taxon>
        <taxon>Streptosporangiales</taxon>
        <taxon>Thermomonosporaceae</taxon>
        <taxon>Actinocorallia</taxon>
    </lineage>
</organism>
<dbReference type="InterPro" id="IPR011335">
    <property type="entry name" value="Restrct_endonuc-II-like"/>
</dbReference>
<keyword evidence="3" id="KW-1185">Reference proteome</keyword>
<dbReference type="CDD" id="cd06260">
    <property type="entry name" value="DUF820-like"/>
    <property type="match status" value="1"/>
</dbReference>
<dbReference type="PANTHER" id="PTHR35400">
    <property type="entry name" value="SLR1083 PROTEIN"/>
    <property type="match status" value="1"/>
</dbReference>
<dbReference type="EMBL" id="BAAAUV010000027">
    <property type="protein sequence ID" value="GAA3234947.1"/>
    <property type="molecule type" value="Genomic_DNA"/>
</dbReference>
<evidence type="ECO:0000259" key="1">
    <source>
        <dbReference type="Pfam" id="PF05685"/>
    </source>
</evidence>
<evidence type="ECO:0000313" key="2">
    <source>
        <dbReference type="EMBL" id="GAA3234947.1"/>
    </source>
</evidence>
<dbReference type="Gene3D" id="3.90.1570.10">
    <property type="entry name" value="tt1808, chain A"/>
    <property type="match status" value="1"/>
</dbReference>
<feature type="domain" description="Putative restriction endonuclease" evidence="1">
    <location>
        <begin position="27"/>
        <end position="120"/>
    </location>
</feature>
<sequence length="239" mass="26317">MIAEYGDMETTTGSAARLADGTLIPVDLMVYAQPQAKDGLVEGAPLLAVEVTSAASRERDLGEKKELYARHGIPCYWVVELGDYDVTMHIFELGVDGYDERAVLGWGETVQLSEPFKIEIEPDELFRGLPPWRGPIEGVEMAQDNGPDLPTADDPFEVDAFSRRWPTGAEKIELQDGVPVFYGRWDERDVAIAERAYPGRVVRLDQKPGRPGTMTVLPADPTAEIRARAIRIDVSGGDS</sequence>
<dbReference type="InterPro" id="IPR008538">
    <property type="entry name" value="Uma2"/>
</dbReference>
<dbReference type="Proteomes" id="UP001501237">
    <property type="component" value="Unassembled WGS sequence"/>
</dbReference>
<gene>
    <name evidence="2" type="ORF">GCM10010468_68420</name>
</gene>
<protein>
    <recommendedName>
        <fullName evidence="1">Putative restriction endonuclease domain-containing protein</fullName>
    </recommendedName>
</protein>
<evidence type="ECO:0000313" key="3">
    <source>
        <dbReference type="Proteomes" id="UP001501237"/>
    </source>
</evidence>
<proteinExistence type="predicted"/>
<reference evidence="3" key="1">
    <citation type="journal article" date="2019" name="Int. J. Syst. Evol. Microbiol.">
        <title>The Global Catalogue of Microorganisms (GCM) 10K type strain sequencing project: providing services to taxonomists for standard genome sequencing and annotation.</title>
        <authorList>
            <consortium name="The Broad Institute Genomics Platform"/>
            <consortium name="The Broad Institute Genome Sequencing Center for Infectious Disease"/>
            <person name="Wu L."/>
            <person name="Ma J."/>
        </authorList>
    </citation>
    <scope>NUCLEOTIDE SEQUENCE [LARGE SCALE GENOMIC DNA]</scope>
    <source>
        <strain evidence="3">JCM 9377</strain>
    </source>
</reference>
<dbReference type="SUPFAM" id="SSF52980">
    <property type="entry name" value="Restriction endonuclease-like"/>
    <property type="match status" value="1"/>
</dbReference>